<dbReference type="GO" id="GO:0003676">
    <property type="term" value="F:nucleic acid binding"/>
    <property type="evidence" value="ECO:0007669"/>
    <property type="project" value="InterPro"/>
</dbReference>
<dbReference type="PANTHER" id="PTHR47723:SF19">
    <property type="entry name" value="POLYNUCLEOTIDYL TRANSFERASE, RIBONUCLEASE H-LIKE SUPERFAMILY PROTEIN"/>
    <property type="match status" value="1"/>
</dbReference>
<sequence length="327" mass="35455">MIGWSKKFQDDYHSNNCNNHPGTSDMIGSLQGSGDRTCNLNMTNGWQPPDKDEYKTNCGAVVDNKSGRVGFGIIIRNSIGEVMACCSHSMEANLSNRTAKMMAIQRGIQFDLECGLTPSNIESNEATVVKWIDTGLNRDSENDTILSNINMIRGDIRDMSFKHIPLLANKAALSLAESAFSIADDSLASLDDVESKKSNGKSIKVFGSNDGSSGGVAIFGDQVVFINFDKDNSLLGSSLNPVGSDLGGLAIDLYVDLGDLEPLIWKGNVGKIVASPCSSDRRPEKKDFFPSRIHRMKTRSGARGFNFSGVEEELANRIARGKEDDKG</sequence>
<dbReference type="PANTHER" id="PTHR47723">
    <property type="entry name" value="OS05G0353850 PROTEIN"/>
    <property type="match status" value="1"/>
</dbReference>
<dbReference type="Pfam" id="PF13456">
    <property type="entry name" value="RVT_3"/>
    <property type="match status" value="1"/>
</dbReference>
<gene>
    <name evidence="2" type="ORF">LWI29_018123</name>
</gene>
<protein>
    <recommendedName>
        <fullName evidence="1">RNase H type-1 domain-containing protein</fullName>
    </recommendedName>
</protein>
<comment type="caution">
    <text evidence="2">The sequence shown here is derived from an EMBL/GenBank/DDBJ whole genome shotgun (WGS) entry which is preliminary data.</text>
</comment>
<evidence type="ECO:0000259" key="1">
    <source>
        <dbReference type="Pfam" id="PF13456"/>
    </source>
</evidence>
<dbReference type="GO" id="GO:0004523">
    <property type="term" value="F:RNA-DNA hybrid ribonuclease activity"/>
    <property type="evidence" value="ECO:0007669"/>
    <property type="project" value="InterPro"/>
</dbReference>
<evidence type="ECO:0000313" key="3">
    <source>
        <dbReference type="Proteomes" id="UP001168877"/>
    </source>
</evidence>
<dbReference type="AlphaFoldDB" id="A0AA39RI63"/>
<dbReference type="InterPro" id="IPR002156">
    <property type="entry name" value="RNaseH_domain"/>
</dbReference>
<dbReference type="InterPro" id="IPR044730">
    <property type="entry name" value="RNase_H-like_dom_plant"/>
</dbReference>
<reference evidence="2" key="1">
    <citation type="journal article" date="2022" name="Plant J.">
        <title>Strategies of tolerance reflected in two North American maple genomes.</title>
        <authorList>
            <person name="McEvoy S.L."/>
            <person name="Sezen U.U."/>
            <person name="Trouern-Trend A."/>
            <person name="McMahon S.M."/>
            <person name="Schaberg P.G."/>
            <person name="Yang J."/>
            <person name="Wegrzyn J.L."/>
            <person name="Swenson N.G."/>
        </authorList>
    </citation>
    <scope>NUCLEOTIDE SEQUENCE</scope>
    <source>
        <strain evidence="2">NS2018</strain>
    </source>
</reference>
<evidence type="ECO:0000313" key="2">
    <source>
        <dbReference type="EMBL" id="KAK0574099.1"/>
    </source>
</evidence>
<proteinExistence type="predicted"/>
<name>A0AA39RI63_ACESA</name>
<dbReference type="Gene3D" id="3.30.420.10">
    <property type="entry name" value="Ribonuclease H-like superfamily/Ribonuclease H"/>
    <property type="match status" value="1"/>
</dbReference>
<keyword evidence="3" id="KW-1185">Reference proteome</keyword>
<reference evidence="2" key="2">
    <citation type="submission" date="2023-06" db="EMBL/GenBank/DDBJ databases">
        <authorList>
            <person name="Swenson N.G."/>
            <person name="Wegrzyn J.L."/>
            <person name="Mcevoy S.L."/>
        </authorList>
    </citation>
    <scope>NUCLEOTIDE SEQUENCE</scope>
    <source>
        <strain evidence="2">NS2018</strain>
        <tissue evidence="2">Leaf</tissue>
    </source>
</reference>
<dbReference type="EMBL" id="JAUESC010000387">
    <property type="protein sequence ID" value="KAK0574099.1"/>
    <property type="molecule type" value="Genomic_DNA"/>
</dbReference>
<dbReference type="CDD" id="cd06222">
    <property type="entry name" value="RNase_H_like"/>
    <property type="match status" value="1"/>
</dbReference>
<dbReference type="InterPro" id="IPR036397">
    <property type="entry name" value="RNaseH_sf"/>
</dbReference>
<feature type="domain" description="RNase H type-1" evidence="1">
    <location>
        <begin position="60"/>
        <end position="179"/>
    </location>
</feature>
<dbReference type="Proteomes" id="UP001168877">
    <property type="component" value="Unassembled WGS sequence"/>
</dbReference>
<dbReference type="InterPro" id="IPR053151">
    <property type="entry name" value="RNase_H-like"/>
</dbReference>
<organism evidence="2 3">
    <name type="scientific">Acer saccharum</name>
    <name type="common">Sugar maple</name>
    <dbReference type="NCBI Taxonomy" id="4024"/>
    <lineage>
        <taxon>Eukaryota</taxon>
        <taxon>Viridiplantae</taxon>
        <taxon>Streptophyta</taxon>
        <taxon>Embryophyta</taxon>
        <taxon>Tracheophyta</taxon>
        <taxon>Spermatophyta</taxon>
        <taxon>Magnoliopsida</taxon>
        <taxon>eudicotyledons</taxon>
        <taxon>Gunneridae</taxon>
        <taxon>Pentapetalae</taxon>
        <taxon>rosids</taxon>
        <taxon>malvids</taxon>
        <taxon>Sapindales</taxon>
        <taxon>Sapindaceae</taxon>
        <taxon>Hippocastanoideae</taxon>
        <taxon>Acereae</taxon>
        <taxon>Acer</taxon>
    </lineage>
</organism>
<accession>A0AA39RI63</accession>